<name>A0A835HCT8_9MAGN</name>
<dbReference type="Proteomes" id="UP000631114">
    <property type="component" value="Unassembled WGS sequence"/>
</dbReference>
<evidence type="ECO:0000313" key="2">
    <source>
        <dbReference type="Proteomes" id="UP000631114"/>
    </source>
</evidence>
<keyword evidence="2" id="KW-1185">Reference proteome</keyword>
<comment type="caution">
    <text evidence="1">The sequence shown here is derived from an EMBL/GenBank/DDBJ whole genome shotgun (WGS) entry which is preliminary data.</text>
</comment>
<dbReference type="AlphaFoldDB" id="A0A835HCT8"/>
<evidence type="ECO:0000313" key="1">
    <source>
        <dbReference type="EMBL" id="KAF9596104.1"/>
    </source>
</evidence>
<gene>
    <name evidence="1" type="ORF">IFM89_007157</name>
</gene>
<accession>A0A835HCT8</accession>
<reference evidence="1 2" key="1">
    <citation type="submission" date="2020-10" db="EMBL/GenBank/DDBJ databases">
        <title>The Coptis chinensis genome and diversification of protoberbering-type alkaloids.</title>
        <authorList>
            <person name="Wang B."/>
            <person name="Shu S."/>
            <person name="Song C."/>
            <person name="Liu Y."/>
        </authorList>
    </citation>
    <scope>NUCLEOTIDE SEQUENCE [LARGE SCALE GENOMIC DNA]</scope>
    <source>
        <strain evidence="1">HL-2020</strain>
        <tissue evidence="1">Leaf</tissue>
    </source>
</reference>
<feature type="non-terminal residue" evidence="1">
    <location>
        <position position="1"/>
    </location>
</feature>
<dbReference type="EMBL" id="JADFTS010000007">
    <property type="protein sequence ID" value="KAF9596104.1"/>
    <property type="molecule type" value="Genomic_DNA"/>
</dbReference>
<proteinExistence type="predicted"/>
<organism evidence="1 2">
    <name type="scientific">Coptis chinensis</name>
    <dbReference type="NCBI Taxonomy" id="261450"/>
    <lineage>
        <taxon>Eukaryota</taxon>
        <taxon>Viridiplantae</taxon>
        <taxon>Streptophyta</taxon>
        <taxon>Embryophyta</taxon>
        <taxon>Tracheophyta</taxon>
        <taxon>Spermatophyta</taxon>
        <taxon>Magnoliopsida</taxon>
        <taxon>Ranunculales</taxon>
        <taxon>Ranunculaceae</taxon>
        <taxon>Coptidoideae</taxon>
        <taxon>Coptis</taxon>
    </lineage>
</organism>
<sequence length="140" mass="16267">VTCRIRAYLAERPSITMLNELLKLGSYIALEPRISPLPNPYSTIPGKVRCFQEEVNFLDTMETNKRKRTCKQLVPWREDDDETISDVVCNWGAGLTKDQLYTMAYHKRNRAHEKKSRRTNNVDQRNWAGLPRGLVDDISK</sequence>
<protein>
    <submittedName>
        <fullName evidence="1">Uncharacterized protein</fullName>
    </submittedName>
</protein>